<proteinExistence type="predicted"/>
<feature type="region of interest" description="Disordered" evidence="1">
    <location>
        <begin position="168"/>
        <end position="198"/>
    </location>
</feature>
<accession>A0ABY8TZZ5</accession>
<reference evidence="2 3" key="1">
    <citation type="submission" date="2023-05" db="EMBL/GenBank/DDBJ databases">
        <title>A 100% complete, gapless, phased diploid assembly of the Scenedesmus obliquus UTEX 3031 genome.</title>
        <authorList>
            <person name="Biondi T.C."/>
            <person name="Hanschen E.R."/>
            <person name="Kwon T."/>
            <person name="Eng W."/>
            <person name="Kruse C.P.S."/>
            <person name="Koehler S.I."/>
            <person name="Kunde Y."/>
            <person name="Gleasner C.D."/>
            <person name="You Mak K.T."/>
            <person name="Polle J."/>
            <person name="Hovde B.T."/>
            <person name="Starkenburg S.R."/>
        </authorList>
    </citation>
    <scope>NUCLEOTIDE SEQUENCE [LARGE SCALE GENOMIC DNA]</scope>
    <source>
        <strain evidence="2 3">DOE0152z</strain>
    </source>
</reference>
<dbReference type="PROSITE" id="PS51257">
    <property type="entry name" value="PROKAR_LIPOPROTEIN"/>
    <property type="match status" value="1"/>
</dbReference>
<name>A0ABY8TZZ5_TETOB</name>
<organism evidence="2 3">
    <name type="scientific">Tetradesmus obliquus</name>
    <name type="common">Green alga</name>
    <name type="synonym">Acutodesmus obliquus</name>
    <dbReference type="NCBI Taxonomy" id="3088"/>
    <lineage>
        <taxon>Eukaryota</taxon>
        <taxon>Viridiplantae</taxon>
        <taxon>Chlorophyta</taxon>
        <taxon>core chlorophytes</taxon>
        <taxon>Chlorophyceae</taxon>
        <taxon>CS clade</taxon>
        <taxon>Sphaeropleales</taxon>
        <taxon>Scenedesmaceae</taxon>
        <taxon>Tetradesmus</taxon>
    </lineage>
</organism>
<gene>
    <name evidence="2" type="ORF">OEZ85_002513</name>
</gene>
<sequence>MSTVSCKHGKLHGQAVGSRRWGGVWVGLFGGCRSAFFGVAEGGRPATSGVSPAGAGAALPRALSGLGCGAMDSDWTAMGFMVAMLSEADCSIAADLGGELAETAFGWVGEGAGDVLGQEDGLSAVGDYSQVSMTGVASTRRPAAEIVSPLPRERTSSASCPPQWVLLQSAHGVGPGPPGGAGGSQHSGSEGTSDAGDSDDACAAPAYLAPLKCVRGSHGSRSCG</sequence>
<evidence type="ECO:0000313" key="3">
    <source>
        <dbReference type="Proteomes" id="UP001244341"/>
    </source>
</evidence>
<dbReference type="Proteomes" id="UP001244341">
    <property type="component" value="Chromosome 5b"/>
</dbReference>
<dbReference type="EMBL" id="CP126212">
    <property type="protein sequence ID" value="WIA13943.1"/>
    <property type="molecule type" value="Genomic_DNA"/>
</dbReference>
<feature type="compositionally biased region" description="Low complexity" evidence="1">
    <location>
        <begin position="186"/>
        <end position="195"/>
    </location>
</feature>
<evidence type="ECO:0000313" key="2">
    <source>
        <dbReference type="EMBL" id="WIA13943.1"/>
    </source>
</evidence>
<protein>
    <submittedName>
        <fullName evidence="2">Uncharacterized protein</fullName>
    </submittedName>
</protein>
<evidence type="ECO:0000256" key="1">
    <source>
        <dbReference type="SAM" id="MobiDB-lite"/>
    </source>
</evidence>
<keyword evidence="3" id="KW-1185">Reference proteome</keyword>